<name>A0A834WW76_9FABA</name>
<feature type="coiled-coil region" evidence="3">
    <location>
        <begin position="28"/>
        <end position="55"/>
    </location>
</feature>
<comment type="caution">
    <text evidence="4">The sequence shown here is derived from an EMBL/GenBank/DDBJ whole genome shotgun (WGS) entry which is preliminary data.</text>
</comment>
<evidence type="ECO:0000256" key="1">
    <source>
        <dbReference type="ARBA" id="ARBA00022614"/>
    </source>
</evidence>
<sequence length="1000" mass="112574">MEPHTDSSSSEADEGEFFDEASIVSFFDNEEDLLIEQLEKEYEEQERDQKMRLDDGLEGVASLLGMDVHESNMNVNSKGILAMPDEGHMTHEKLVLSGCSKVTKLPEFGESMEDLSLLDLENTAIVELPESLGFLIGLVTLNLKGCKNLVCLPRTFKNLKYLKTLNMFGSSKFSKLPDDLNENEALENLDVGETSITEVPPSIAQLRNLKAISFYGCKGPACNTLGLPHFLGRMLGWNPVPMSLVLPPLSSLTSLRELNLSYCGLDDGSIPGDISCLSSLQNLELRGNNFVNLPTGCISNLLKLQFLNLSCCPRLKSLPNLPAHLVRLDAGDCSSLESLSDEQLWYHFSLLDHQGRYRRDDLHMFSNANFKKENCYPHNDFIALMPGSEVPSWFPNRNDSCLLKENEVAFLTIDISECCGVSEWSRVAICLVLDLFAYEDNTVSHPSHHSAVNPPFIWWGCDVPYDKAIPLSWGHTINAEEGDYPLLCFMLLNFSDQRRWQHLIRNDSNRIEISIDIVENRHESDLIENIVGAIWTKLWSSLPSYNDNLVGIESRIVEMSSLLKIGLDDGTEAIQGMVLDLQEPYEAYWVPEAFAQMRNLRLLILSSECLGKLKFIDVSHSQNLIKTPNFVGVPNLERLILEGCISLVEVHPSLGELKMLVEDTLITELPESFGFLTGLEHLNLKGCKNLVSLPHTFNKLKHLRTLNLSSCSKFSKLPENLNENEALENLDASNSHGLKALPNLPPGLVRLNAGNCPSMEPLSDEQLWYHFSSLDSQFPRRSDNFHIPGPHRSDDFHNIYASVGSPLNYRDFMVCIPGNEILSWFPDKKECLPASEDSNISRISMTIDIPQCCLESEWSRIALCHALDLFDHSTPDDPIEMAYAIGRSANEVTTLRGHAIIAEGDYPHLCIIIYEMKIIKLFRAWNLKEWQWCGSFALTKVFLKQLVSTDIAGSINMLQVHFPVLVQKLPYVLNHRLGVFQHRPDLISEASFLLLDKYST</sequence>
<proteinExistence type="predicted"/>
<protein>
    <submittedName>
        <fullName evidence="4">TMV resistance protein N-like</fullName>
    </submittedName>
</protein>
<evidence type="ECO:0000256" key="2">
    <source>
        <dbReference type="ARBA" id="ARBA00022737"/>
    </source>
</evidence>
<keyword evidence="2" id="KW-0677">Repeat</keyword>
<dbReference type="EMBL" id="JAAIUW010000005">
    <property type="protein sequence ID" value="KAF7833619.1"/>
    <property type="molecule type" value="Genomic_DNA"/>
</dbReference>
<keyword evidence="5" id="KW-1185">Reference proteome</keyword>
<evidence type="ECO:0000313" key="4">
    <source>
        <dbReference type="EMBL" id="KAF7833619.1"/>
    </source>
</evidence>
<dbReference type="Gene3D" id="3.80.10.10">
    <property type="entry name" value="Ribonuclease Inhibitor"/>
    <property type="match status" value="3"/>
</dbReference>
<evidence type="ECO:0000256" key="3">
    <source>
        <dbReference type="SAM" id="Coils"/>
    </source>
</evidence>
<accession>A0A834WW76</accession>
<dbReference type="SUPFAM" id="SSF52058">
    <property type="entry name" value="L domain-like"/>
    <property type="match status" value="2"/>
</dbReference>
<dbReference type="OrthoDB" id="1422693at2759"/>
<organism evidence="4 5">
    <name type="scientific">Senna tora</name>
    <dbReference type="NCBI Taxonomy" id="362788"/>
    <lineage>
        <taxon>Eukaryota</taxon>
        <taxon>Viridiplantae</taxon>
        <taxon>Streptophyta</taxon>
        <taxon>Embryophyta</taxon>
        <taxon>Tracheophyta</taxon>
        <taxon>Spermatophyta</taxon>
        <taxon>Magnoliopsida</taxon>
        <taxon>eudicotyledons</taxon>
        <taxon>Gunneridae</taxon>
        <taxon>Pentapetalae</taxon>
        <taxon>rosids</taxon>
        <taxon>fabids</taxon>
        <taxon>Fabales</taxon>
        <taxon>Fabaceae</taxon>
        <taxon>Caesalpinioideae</taxon>
        <taxon>Cassia clade</taxon>
        <taxon>Senna</taxon>
    </lineage>
</organism>
<dbReference type="PANTHER" id="PTHR47186:SF63">
    <property type="entry name" value="C-JID DOMAIN-CONTAINING PROTEIN"/>
    <property type="match status" value="1"/>
</dbReference>
<keyword evidence="1" id="KW-0433">Leucine-rich repeat</keyword>
<dbReference type="PANTHER" id="PTHR47186">
    <property type="entry name" value="LEUCINE-RICH REPEAT-CONTAINING PROTEIN 57"/>
    <property type="match status" value="1"/>
</dbReference>
<dbReference type="Pfam" id="PF00560">
    <property type="entry name" value="LRR_1"/>
    <property type="match status" value="1"/>
</dbReference>
<dbReference type="InterPro" id="IPR001611">
    <property type="entry name" value="Leu-rich_rpt"/>
</dbReference>
<dbReference type="SMART" id="SM00369">
    <property type="entry name" value="LRR_TYP"/>
    <property type="match status" value="4"/>
</dbReference>
<evidence type="ECO:0000313" key="5">
    <source>
        <dbReference type="Proteomes" id="UP000634136"/>
    </source>
</evidence>
<dbReference type="Proteomes" id="UP000634136">
    <property type="component" value="Unassembled WGS sequence"/>
</dbReference>
<gene>
    <name evidence="4" type="ORF">G2W53_015952</name>
</gene>
<dbReference type="InterPro" id="IPR003591">
    <property type="entry name" value="Leu-rich_rpt_typical-subtyp"/>
</dbReference>
<reference evidence="4" key="1">
    <citation type="submission" date="2020-09" db="EMBL/GenBank/DDBJ databases">
        <title>Genome-Enabled Discovery of Anthraquinone Biosynthesis in Senna tora.</title>
        <authorList>
            <person name="Kang S.-H."/>
            <person name="Pandey R.P."/>
            <person name="Lee C.-M."/>
            <person name="Sim J.-S."/>
            <person name="Jeong J.-T."/>
            <person name="Choi B.-S."/>
            <person name="Jung M."/>
            <person name="Ginzburg D."/>
            <person name="Zhao K."/>
            <person name="Won S.Y."/>
            <person name="Oh T.-J."/>
            <person name="Yu Y."/>
            <person name="Kim N.-H."/>
            <person name="Lee O.R."/>
            <person name="Lee T.-H."/>
            <person name="Bashyal P."/>
            <person name="Kim T.-S."/>
            <person name="Lee W.-H."/>
            <person name="Kawkins C."/>
            <person name="Kim C.-K."/>
            <person name="Kim J.S."/>
            <person name="Ahn B.O."/>
            <person name="Rhee S.Y."/>
            <person name="Sohng J.K."/>
        </authorList>
    </citation>
    <scope>NUCLEOTIDE SEQUENCE</scope>
    <source>
        <tissue evidence="4">Leaf</tissue>
    </source>
</reference>
<dbReference type="InterPro" id="IPR032675">
    <property type="entry name" value="LRR_dom_sf"/>
</dbReference>
<keyword evidence="3" id="KW-0175">Coiled coil</keyword>
<dbReference type="AlphaFoldDB" id="A0A834WW76"/>